<evidence type="ECO:0000256" key="1">
    <source>
        <dbReference type="ARBA" id="ARBA00000966"/>
    </source>
</evidence>
<proteinExistence type="inferred from homology"/>
<evidence type="ECO:0000256" key="2">
    <source>
        <dbReference type="ARBA" id="ARBA00009209"/>
    </source>
</evidence>
<dbReference type="Proteomes" id="UP000014461">
    <property type="component" value="Unassembled WGS sequence"/>
</dbReference>
<keyword evidence="5" id="KW-0136">Cellulose degradation</keyword>
<feature type="chain" id="PRO_5004478368" description="cellulase" evidence="8">
    <location>
        <begin position="32"/>
        <end position="446"/>
    </location>
</feature>
<dbReference type="AlphaFoldDB" id="R9PM41"/>
<reference evidence="9" key="1">
    <citation type="journal article" date="2013" name="Genome Announc.">
        <title>Draft Genome Sequence of Agarivorans albus Strain MKT 106T, an Agarolytic Marine Bacterium.</title>
        <authorList>
            <person name="Yasuike M."/>
            <person name="Nakamura Y."/>
            <person name="Kai W."/>
            <person name="Fujiwara A."/>
            <person name="Fukui Y."/>
            <person name="Satomi M."/>
            <person name="Sano M."/>
        </authorList>
    </citation>
    <scope>NUCLEOTIDE SEQUENCE [LARGE SCALE GENOMIC DNA]</scope>
</reference>
<keyword evidence="10" id="KW-1185">Reference proteome</keyword>
<protein>
    <recommendedName>
        <fullName evidence="3">cellulase</fullName>
        <ecNumber evidence="3">3.2.1.4</ecNumber>
    </recommendedName>
</protein>
<dbReference type="Gene3D" id="1.50.10.10">
    <property type="match status" value="1"/>
</dbReference>
<comment type="catalytic activity">
    <reaction evidence="1">
        <text>Endohydrolysis of (1-&gt;4)-beta-D-glucosidic linkages in cellulose, lichenin and cereal beta-D-glucans.</text>
        <dbReference type="EC" id="3.2.1.4"/>
    </reaction>
</comment>
<accession>R9PM41</accession>
<evidence type="ECO:0000313" key="10">
    <source>
        <dbReference type="Proteomes" id="UP000014461"/>
    </source>
</evidence>
<organism evidence="9 10">
    <name type="scientific">Agarivorans albus MKT 106</name>
    <dbReference type="NCBI Taxonomy" id="1331007"/>
    <lineage>
        <taxon>Bacteria</taxon>
        <taxon>Pseudomonadati</taxon>
        <taxon>Pseudomonadota</taxon>
        <taxon>Gammaproteobacteria</taxon>
        <taxon>Alteromonadales</taxon>
        <taxon>Alteromonadaceae</taxon>
        <taxon>Agarivorans</taxon>
    </lineage>
</organism>
<dbReference type="InterPro" id="IPR002037">
    <property type="entry name" value="Glyco_hydro_8"/>
</dbReference>
<keyword evidence="7" id="KW-0624">Polysaccharide degradation</keyword>
<dbReference type="Pfam" id="PF01270">
    <property type="entry name" value="Glyco_hydro_8"/>
    <property type="match status" value="1"/>
</dbReference>
<dbReference type="InterPro" id="IPR008928">
    <property type="entry name" value="6-hairpin_glycosidase_sf"/>
</dbReference>
<keyword evidence="4 9" id="KW-0378">Hydrolase</keyword>
<comment type="similarity">
    <text evidence="2">Belongs to the glycosyl hydrolase 8 (cellulase D) family.</text>
</comment>
<dbReference type="GO" id="GO:0045493">
    <property type="term" value="P:xylan catabolic process"/>
    <property type="evidence" value="ECO:0007669"/>
    <property type="project" value="UniProtKB-KW"/>
</dbReference>
<evidence type="ECO:0000256" key="3">
    <source>
        <dbReference type="ARBA" id="ARBA00012601"/>
    </source>
</evidence>
<name>R9PM41_AGAAL</name>
<dbReference type="EMBL" id="BARX01000016">
    <property type="protein sequence ID" value="GAD02452.1"/>
    <property type="molecule type" value="Genomic_DNA"/>
</dbReference>
<dbReference type="EC" id="3.2.1.4" evidence="3"/>
<evidence type="ECO:0000256" key="7">
    <source>
        <dbReference type="ARBA" id="ARBA00023326"/>
    </source>
</evidence>
<keyword evidence="9" id="KW-0858">Xylan degradation</keyword>
<keyword evidence="7" id="KW-0119">Carbohydrate metabolism</keyword>
<keyword evidence="6 9" id="KW-0326">Glycosidase</keyword>
<dbReference type="GO" id="GO:0008810">
    <property type="term" value="F:cellulase activity"/>
    <property type="evidence" value="ECO:0007669"/>
    <property type="project" value="UniProtKB-EC"/>
</dbReference>
<sequence>MNIFTTHRNTLMKTVKTLALCALPLGLASCAAPVEQSSAPATKQSNTSTSNISAPGAFYSGEYRNAFVELGIASPEQVNKKVQDTYQQLFYSDSRSESGKAVFFPVGDDMGFIKDIGSNDIRSEGMSYGMMIAVQMDDQEMFNKLWKFSKTYMQHHEGWYKDYFAWHLRPEAPFAKMDNNPAPDGELYFAMALFFAENRWGAGEGIFQYSDEANVILQAMVNKEETNSQVPMFSRDEKQILFVTEKSLGLYTDPSYHVAAFYELLGRWADEDQQLWLDAAQVSRDYLYNAAHPETGLYSEYAAFDGTPQKTSFNDISHKSGYDAFRVIGNIAMDYHWFNDDPRQTELADRLISFYADEYKRKGQNFAVHEMGGKVASEWGSSGQNAMNGTAALITDSQEAKEFTERLWKQATPTGKWRYYDGLLHMFAVLQMSGEYKIYGPTDANQ</sequence>
<dbReference type="InterPro" id="IPR012341">
    <property type="entry name" value="6hp_glycosidase-like_sf"/>
</dbReference>
<evidence type="ECO:0000256" key="8">
    <source>
        <dbReference type="SAM" id="SignalP"/>
    </source>
</evidence>
<comment type="caution">
    <text evidence="9">The sequence shown here is derived from an EMBL/GenBank/DDBJ whole genome shotgun (WGS) entry which is preliminary data.</text>
</comment>
<gene>
    <name evidence="9" type="ORF">AALB_2532</name>
</gene>
<evidence type="ECO:0000256" key="4">
    <source>
        <dbReference type="ARBA" id="ARBA00022801"/>
    </source>
</evidence>
<feature type="signal peptide" evidence="8">
    <location>
        <begin position="1"/>
        <end position="31"/>
    </location>
</feature>
<dbReference type="GO" id="GO:0030245">
    <property type="term" value="P:cellulose catabolic process"/>
    <property type="evidence" value="ECO:0007669"/>
    <property type="project" value="UniProtKB-KW"/>
</dbReference>
<dbReference type="STRING" id="1331007.AALB_2532"/>
<evidence type="ECO:0000256" key="5">
    <source>
        <dbReference type="ARBA" id="ARBA00023001"/>
    </source>
</evidence>
<keyword evidence="8" id="KW-0732">Signal</keyword>
<dbReference type="SUPFAM" id="SSF48208">
    <property type="entry name" value="Six-hairpin glycosidases"/>
    <property type="match status" value="1"/>
</dbReference>
<evidence type="ECO:0000256" key="6">
    <source>
        <dbReference type="ARBA" id="ARBA00023295"/>
    </source>
</evidence>
<evidence type="ECO:0000313" key="9">
    <source>
        <dbReference type="EMBL" id="GAD02452.1"/>
    </source>
</evidence>
<dbReference type="PRINTS" id="PR00735">
    <property type="entry name" value="GLHYDRLASE8"/>
</dbReference>